<accession>A0A174ZZJ0</accession>
<evidence type="ECO:0000313" key="1">
    <source>
        <dbReference type="EMBL" id="CUQ92813.1"/>
    </source>
</evidence>
<proteinExistence type="predicted"/>
<dbReference type="EMBL" id="CZBV01000028">
    <property type="protein sequence ID" value="CUQ92813.1"/>
    <property type="molecule type" value="Genomic_DNA"/>
</dbReference>
<reference evidence="1 2" key="1">
    <citation type="submission" date="2015-09" db="EMBL/GenBank/DDBJ databases">
        <authorList>
            <consortium name="Pathogen Informatics"/>
        </authorList>
    </citation>
    <scope>NUCLEOTIDE SEQUENCE [LARGE SCALE GENOMIC DNA]</scope>
    <source>
        <strain evidence="1 2">2789STDY5834878</strain>
    </source>
</reference>
<dbReference type="RefSeq" id="WP_055288273.1">
    <property type="nucleotide sequence ID" value="NZ_CABIXW010000028.1"/>
</dbReference>
<dbReference type="AlphaFoldDB" id="A0A174ZZJ0"/>
<evidence type="ECO:0000313" key="2">
    <source>
        <dbReference type="Proteomes" id="UP000095780"/>
    </source>
</evidence>
<name>A0A174ZZJ0_9FIRM</name>
<organism evidence="1 2">
    <name type="scientific">Lachnospira eligens</name>
    <dbReference type="NCBI Taxonomy" id="39485"/>
    <lineage>
        <taxon>Bacteria</taxon>
        <taxon>Bacillati</taxon>
        <taxon>Bacillota</taxon>
        <taxon>Clostridia</taxon>
        <taxon>Lachnospirales</taxon>
        <taxon>Lachnospiraceae</taxon>
        <taxon>Lachnospira</taxon>
    </lineage>
</organism>
<gene>
    <name evidence="1" type="ORF">ERS852492_03166</name>
</gene>
<dbReference type="Proteomes" id="UP000095780">
    <property type="component" value="Unassembled WGS sequence"/>
</dbReference>
<protein>
    <submittedName>
        <fullName evidence="1">Uncharacterized protein</fullName>
    </submittedName>
</protein>
<sequence>MQSISSYINPNTRGLTSNYKNTAIKDKETYNEAMSQHLLNPVEDLVQVLKTPIKLAKSSSLSRQNNSVNIAEGQRIRVNGGHVLTATAHGVEVSGGDNPYDTQSYVKAQRMAEALASMLRNAGGTMTTVAHSKEEYARYTEGITDVMSYLGIDTSKDFTVNGMKYSKNKDGWYESEANSDAQAAYEQLKANNRTYQFADEKTKKQIAYISDYYLQTVPESVKAAWQETLEETGVNPFQTDLSSTLTQLSVEQDFQTGGNDNIFGETKESCLAAINKILERIENPLAAVTDERAAYLQQEKEFYTVLASKIRE</sequence>